<dbReference type="OrthoDB" id="360915at2759"/>
<feature type="region of interest" description="Disordered" evidence="2">
    <location>
        <begin position="1"/>
        <end position="71"/>
    </location>
</feature>
<dbReference type="RefSeq" id="XP_004829337.1">
    <property type="nucleotide sequence ID" value="XM_004829280.1"/>
</dbReference>
<gene>
    <name evidence="3" type="ORF">BEWA_025200</name>
</gene>
<dbReference type="VEuPathDB" id="PiroplasmaDB:BEWA_025200"/>
<dbReference type="AlphaFoldDB" id="L0AXB8"/>
<sequence length="668" mass="76025">MSVIRPKDGGELDNLEKNREDHHEFMKTASNYTDPISEERYSSSSNLAADFGTVNRPGPNAGVNSGYGTGGPRKENSIDTYINNFVNKNEAYKAVIANPGTPILNNTASSGDSNMDASLLSNSDFPVDRGYGNEIDSVRDDTSRYTGTSKYREIDPCETQADENVNADLHISRFMRYNTTSNASLDDCTLPFYYNTHSKDDPVSTRERDVIGNIESMSIRENRHPISSGTPNNITSHYSNEPGEQEGSWDKLWDLKTLLHDANNPKGPDPLKEIRSGVSYPDPTLSDENLSSDSGPEFFRESVPHRPSEDSAHIFQQAGNVDDEKEPKSALGHYVPMDSGDQITLEIYKFELEKVKKITDVLKKQIAQKDEEISKLNGQVHEFQIWKSELDTSKHASVIQYKAESDAVVAINFAKLQAQIEETQRLANKLQEMEEQHRIKDDEIRALRERVMENELVAKRYDRDVASLSIDKQMLKNSIADMEKTFKQREMQLKLNLDVEYQNQLASILKEQDQLVGLIADKDSEIEKCKTLLKNAQKECSQLLQAIVKLKEIIMRKNQELGHFKEKVIELESSLIVNDKTSELRVALKNQDTLRERIRELEYKLERLQESASMHDKVKEENFYLQAKIHKLESRFSLADGKNVMEFSNEKHNQMLPLSLANFSLKKS</sequence>
<evidence type="ECO:0000256" key="2">
    <source>
        <dbReference type="SAM" id="MobiDB-lite"/>
    </source>
</evidence>
<dbReference type="Proteomes" id="UP000031512">
    <property type="component" value="Chromosome 1"/>
</dbReference>
<reference evidence="3 4" key="1">
    <citation type="journal article" date="2012" name="BMC Genomics">
        <title>Comparative genomic analysis and phylogenetic position of Theileria equi.</title>
        <authorList>
            <person name="Kappmeyer L.S."/>
            <person name="Thiagarajan M."/>
            <person name="Herndon D.R."/>
            <person name="Ramsay J.D."/>
            <person name="Caler E."/>
            <person name="Djikeng A."/>
            <person name="Gillespie J.J."/>
            <person name="Lau A.O."/>
            <person name="Roalson E.H."/>
            <person name="Silva J.C."/>
            <person name="Silva M.G."/>
            <person name="Suarez C.E."/>
            <person name="Ueti M.W."/>
            <person name="Nene V.M."/>
            <person name="Mealey R.H."/>
            <person name="Knowles D.P."/>
            <person name="Brayton K.A."/>
        </authorList>
    </citation>
    <scope>NUCLEOTIDE SEQUENCE [LARGE SCALE GENOMIC DNA]</scope>
    <source>
        <strain evidence="3 4">WA</strain>
    </source>
</reference>
<feature type="region of interest" description="Disordered" evidence="2">
    <location>
        <begin position="222"/>
        <end position="247"/>
    </location>
</feature>
<proteinExistence type="predicted"/>
<evidence type="ECO:0000313" key="4">
    <source>
        <dbReference type="Proteomes" id="UP000031512"/>
    </source>
</evidence>
<accession>L0AXB8</accession>
<keyword evidence="1" id="KW-0175">Coiled coil</keyword>
<name>L0AXB8_THEEQ</name>
<organism evidence="3 4">
    <name type="scientific">Theileria equi strain WA</name>
    <dbReference type="NCBI Taxonomy" id="1537102"/>
    <lineage>
        <taxon>Eukaryota</taxon>
        <taxon>Sar</taxon>
        <taxon>Alveolata</taxon>
        <taxon>Apicomplexa</taxon>
        <taxon>Aconoidasida</taxon>
        <taxon>Piroplasmida</taxon>
        <taxon>Theileriidae</taxon>
        <taxon>Theileria</taxon>
    </lineage>
</organism>
<dbReference type="STRING" id="1537102.L0AXB8"/>
<feature type="region of interest" description="Disordered" evidence="2">
    <location>
        <begin position="262"/>
        <end position="307"/>
    </location>
</feature>
<dbReference type="KEGG" id="beq:BEWA_025200"/>
<feature type="compositionally biased region" description="Basic and acidic residues" evidence="2">
    <location>
        <begin position="298"/>
        <end position="307"/>
    </location>
</feature>
<dbReference type="GeneID" id="15806805"/>
<keyword evidence="4" id="KW-1185">Reference proteome</keyword>
<feature type="coiled-coil region" evidence="1">
    <location>
        <begin position="519"/>
        <end position="553"/>
    </location>
</feature>
<evidence type="ECO:0000256" key="1">
    <source>
        <dbReference type="SAM" id="Coils"/>
    </source>
</evidence>
<dbReference type="eggNOG" id="ENOG502SVTN">
    <property type="taxonomic scope" value="Eukaryota"/>
</dbReference>
<evidence type="ECO:0000313" key="3">
    <source>
        <dbReference type="EMBL" id="AFZ79671.1"/>
    </source>
</evidence>
<protein>
    <submittedName>
        <fullName evidence="3">Uncharacterized protein</fullName>
    </submittedName>
</protein>
<feature type="compositionally biased region" description="Basic and acidic residues" evidence="2">
    <location>
        <begin position="1"/>
        <end position="26"/>
    </location>
</feature>
<feature type="coiled-coil region" evidence="1">
    <location>
        <begin position="584"/>
        <end position="611"/>
    </location>
</feature>
<feature type="compositionally biased region" description="Polar residues" evidence="2">
    <location>
        <begin position="225"/>
        <end position="239"/>
    </location>
</feature>
<dbReference type="EMBL" id="CP001669">
    <property type="protein sequence ID" value="AFZ79671.1"/>
    <property type="molecule type" value="Genomic_DNA"/>
</dbReference>
<feature type="coiled-coil region" evidence="1">
    <location>
        <begin position="413"/>
        <end position="450"/>
    </location>
</feature>